<evidence type="ECO:0000259" key="3">
    <source>
        <dbReference type="Pfam" id="PF01909"/>
    </source>
</evidence>
<accession>A0A934NLQ5</accession>
<keyword evidence="5" id="KW-1185">Reference proteome</keyword>
<dbReference type="SUPFAM" id="SSF56801">
    <property type="entry name" value="Acetyl-CoA synthetase-like"/>
    <property type="match status" value="1"/>
</dbReference>
<dbReference type="Gene3D" id="3.30.300.30">
    <property type="match status" value="1"/>
</dbReference>
<dbReference type="PANTHER" id="PTHR22754:SF32">
    <property type="entry name" value="DISCO-INTERACTING PROTEIN 2"/>
    <property type="match status" value="1"/>
</dbReference>
<dbReference type="GO" id="GO:0070566">
    <property type="term" value="F:adenylyltransferase activity"/>
    <property type="evidence" value="ECO:0007669"/>
    <property type="project" value="TreeGrafter"/>
</dbReference>
<dbReference type="PANTHER" id="PTHR22754">
    <property type="entry name" value="DISCO-INTERACTING PROTEIN 2 DIP2 -RELATED"/>
    <property type="match status" value="1"/>
</dbReference>
<dbReference type="InterPro" id="IPR043519">
    <property type="entry name" value="NT_sf"/>
</dbReference>
<dbReference type="AlphaFoldDB" id="A0A934NLQ5"/>
<dbReference type="InterPro" id="IPR042099">
    <property type="entry name" value="ANL_N_sf"/>
</dbReference>
<dbReference type="InterPro" id="IPR000873">
    <property type="entry name" value="AMP-dep_synth/lig_dom"/>
</dbReference>
<dbReference type="Pfam" id="PF00501">
    <property type="entry name" value="AMP-binding"/>
    <property type="match status" value="1"/>
</dbReference>
<dbReference type="GO" id="GO:0005886">
    <property type="term" value="C:plasma membrane"/>
    <property type="evidence" value="ECO:0007669"/>
    <property type="project" value="TreeGrafter"/>
</dbReference>
<gene>
    <name evidence="4" type="ORF">JGU71_01270</name>
</gene>
<name>A0A934NLQ5_9NOCA</name>
<dbReference type="Pfam" id="PF01909">
    <property type="entry name" value="NTP_transf_2"/>
    <property type="match status" value="1"/>
</dbReference>
<protein>
    <submittedName>
        <fullName evidence="4">AMP-binding protein</fullName>
    </submittedName>
</protein>
<dbReference type="RefSeq" id="WP_199701211.1">
    <property type="nucleotide sequence ID" value="NZ_JAEMNV010000001.1"/>
</dbReference>
<dbReference type="Proteomes" id="UP000655868">
    <property type="component" value="Unassembled WGS sequence"/>
</dbReference>
<dbReference type="GO" id="GO:0006633">
    <property type="term" value="P:fatty acid biosynthetic process"/>
    <property type="evidence" value="ECO:0007669"/>
    <property type="project" value="TreeGrafter"/>
</dbReference>
<dbReference type="EMBL" id="JAEMNV010000001">
    <property type="protein sequence ID" value="MBJ8337505.1"/>
    <property type="molecule type" value="Genomic_DNA"/>
</dbReference>
<sequence length="1114" mass="119544">MTAATSRSETALRHWLTAPADGHGVHLADESDGWAFHTYAELADRSRRVASLLRGRGFVAGDSACVVLPTTALCIAAFYGTWSAGGAFTPISPPMFEDLERYTEHLSGILAQAAPRVVVTSPDVVDLVAAAMAAAGRTDAALVLDDATVAAAEPIAAIAPAGEHCLVQFTSGSTATPRGVQVGWDNLDANIDMICDVIGWREGDAIASWLPLYHDMGLIGALLTAVARQGDLYLMRPDQFVRDPARWLQAMQYAQHSPSPAFALGYIGRRVDSEQLRGIDLSGWRSLVIGSEPVPAADALAFSALLGGNGFRLSTFTMAYGLAEATLLVTSSSRSAPLQAVRIDSSTLRFGSAVDVLERRELSDGDEIEGSGWTTGLGSTTAASTVTIVDTDGTPLPDGHLGEVVVEGSSVARGYTGDAATATTRFVDGRLHTGDAGFLCAGELFVFGRMGTSTKVMGRSVFMEDVEARVADSLGISRGNIAAVAIPDVAEIVLFVERRSEGHDADFVEQARHAANAAIGGSRVRVVTGRRGLIRRTSSGKPRRRHMWQLLTAGVLETDDNLILSIDYIRELLDRAAELVSVPPNCTVLLEGSIAEGFGNDGSDIDFLIVSPGDEPMPTMPTVLFIDGRRVEIRTRSLAQLRGQVERLAAGQLDEDTLNRVQRFHRARIVQAGDVDIDAVRNILPYNEFTVAISAWWTERATQALRYAVALDALGAREEAGDWARDGLTQQLKAWAATRGEGYLESKWLPHQLDRIGPDPLIDAYRDLMSDSSTAESYLDRVLDVAVAAGGPAVPNDPNLVRLRRISDITTWPIGSRLHVVRDRRDVFGLSDHAAAAWRSVVFGQSLAAVIARSPSDVRSELAEFLRLGFVGLRWHGAGSIEPALAMCDGVAPYTPPPGTAVPALGIAGAARTPGEHATLSPLPAQRFAEAALTLIWSNVVAENAREDLTGAIKNSQWQVAGIAAHRLIAMCTRVVLSAFGIHPLPADVAPSTTIRRLLPAGPQRDELLERLDRAQRLRFAPQSTAADSAQTDLAVLDELLDSVREIANGSDFPSSFASREQWRATLDICYDWLRLGGYLNSRLPIDEARDLLESGGIQPHTVSENTTAAKESR</sequence>
<dbReference type="SUPFAM" id="SSF81301">
    <property type="entry name" value="Nucleotidyltransferase"/>
    <property type="match status" value="1"/>
</dbReference>
<feature type="domain" description="AMP-dependent synthetase/ligase" evidence="2">
    <location>
        <begin position="32"/>
        <end position="415"/>
    </location>
</feature>
<evidence type="ECO:0000259" key="2">
    <source>
        <dbReference type="Pfam" id="PF00501"/>
    </source>
</evidence>
<comment type="caution">
    <text evidence="4">The sequence shown here is derived from an EMBL/GenBank/DDBJ whole genome shotgun (WGS) entry which is preliminary data.</text>
</comment>
<evidence type="ECO:0000256" key="1">
    <source>
        <dbReference type="ARBA" id="ARBA00006432"/>
    </source>
</evidence>
<evidence type="ECO:0000313" key="5">
    <source>
        <dbReference type="Proteomes" id="UP000655868"/>
    </source>
</evidence>
<dbReference type="InterPro" id="IPR002934">
    <property type="entry name" value="Polymerase_NTP_transf_dom"/>
</dbReference>
<feature type="domain" description="Polymerase nucleotidyl transferase" evidence="3">
    <location>
        <begin position="570"/>
        <end position="634"/>
    </location>
</feature>
<dbReference type="Gene3D" id="3.40.50.12780">
    <property type="entry name" value="N-terminal domain of ligase-like"/>
    <property type="match status" value="1"/>
</dbReference>
<reference evidence="4" key="1">
    <citation type="submission" date="2020-12" db="EMBL/GenBank/DDBJ databases">
        <title>Antrihabitans popcorni sp. nov. and Antrihabitans auranticaus sp. nov., isolated from a larva cave.</title>
        <authorList>
            <person name="Lee S.D."/>
            <person name="Kim I.S."/>
        </authorList>
    </citation>
    <scope>NUCLEOTIDE SEQUENCE</scope>
    <source>
        <strain evidence="4">YC3-6</strain>
    </source>
</reference>
<dbReference type="InterPro" id="IPR045851">
    <property type="entry name" value="AMP-bd_C_sf"/>
</dbReference>
<evidence type="ECO:0000313" key="4">
    <source>
        <dbReference type="EMBL" id="MBJ8337505.1"/>
    </source>
</evidence>
<proteinExistence type="inferred from homology"/>
<organism evidence="4 5">
    <name type="scientific">Antrihabitans stalagmiti</name>
    <dbReference type="NCBI Taxonomy" id="2799499"/>
    <lineage>
        <taxon>Bacteria</taxon>
        <taxon>Bacillati</taxon>
        <taxon>Actinomycetota</taxon>
        <taxon>Actinomycetes</taxon>
        <taxon>Mycobacteriales</taxon>
        <taxon>Nocardiaceae</taxon>
        <taxon>Antrihabitans</taxon>
    </lineage>
</organism>
<comment type="similarity">
    <text evidence="1">Belongs to the ATP-dependent AMP-binding enzyme family.</text>
</comment>